<gene>
    <name evidence="3" type="ORF">BTJ68_07414</name>
</gene>
<dbReference type="PANTHER" id="PTHR46689">
    <property type="entry name" value="MEMBRANE PROTEIN, PUTATIVE-RELATED"/>
    <property type="match status" value="1"/>
</dbReference>
<protein>
    <recommendedName>
        <fullName evidence="2">PhoD-like phosphatase domain-containing protein</fullName>
    </recommendedName>
</protein>
<dbReference type="Pfam" id="PF19050">
    <property type="entry name" value="PhoD_2"/>
    <property type="match status" value="1"/>
</dbReference>
<dbReference type="AlphaFoldDB" id="A0A1Z5TBH3"/>
<dbReference type="InterPro" id="IPR043904">
    <property type="entry name" value="PhoD_2-like"/>
</dbReference>
<sequence length="484" mass="52957">MADVLNKRNKVHHLDHATDEGMIPIFEQDVNGTKRNNKHLLPRRNYCIIRQYQPGSTPPQSPRFEAASPYQGMDGEDGGQHQEMRGRDRRYPPGSMKRRTTLSRSRSRAGGLIRRLSGSGRSKNPPVSYQNDRRQPPESPQSYGPGMQRSNSMSGPHPDSGSYFPPTQNGPDARPSFRRRPTNLSVKDAKKAAAMGGAPDEGLDGQEDPIAIDLEGGLDISLNMEINQQDPSGATMPYRLLVPALDYDGEADDNVAEFQGHKAGLLERFRGRGNKEHGEDDDDRSPTPSPPPSKQKRVPQHIREHENVELEKDMLGATGGRRGPRASYDGTEGRGYVQRNDYEQPQRRSGGRSAYEKGYEMASPPVGAGQLAHVGGAKSPYPGARHSSAPAPSGPGAGERFAARDDYSEGSLTPSEEYSDSPAAQRPGPSARRPSKAERFFGIGEEKEGGGGGGGDDRRASMQQQQQGGVAFEEKRKPSWKIWK</sequence>
<feature type="compositionally biased region" description="Basic and acidic residues" evidence="1">
    <location>
        <begin position="266"/>
        <end position="278"/>
    </location>
</feature>
<dbReference type="GO" id="GO:0016020">
    <property type="term" value="C:membrane"/>
    <property type="evidence" value="ECO:0007669"/>
    <property type="project" value="TreeGrafter"/>
</dbReference>
<feature type="compositionally biased region" description="Basic and acidic residues" evidence="1">
    <location>
        <begin position="78"/>
        <end position="91"/>
    </location>
</feature>
<comment type="caution">
    <text evidence="3">The sequence shown here is derived from an EMBL/GenBank/DDBJ whole genome shotgun (WGS) entry which is preliminary data.</text>
</comment>
<feature type="compositionally biased region" description="Basic and acidic residues" evidence="1">
    <location>
        <begin position="301"/>
        <end position="314"/>
    </location>
</feature>
<dbReference type="InParanoid" id="A0A1Z5TBH3"/>
<feature type="compositionally biased region" description="Low complexity" evidence="1">
    <location>
        <begin position="108"/>
        <end position="122"/>
    </location>
</feature>
<dbReference type="STRING" id="1157616.A0A1Z5TBH3"/>
<evidence type="ECO:0000259" key="2">
    <source>
        <dbReference type="Pfam" id="PF19050"/>
    </source>
</evidence>
<dbReference type="VEuPathDB" id="FungiDB:BTJ68_07414"/>
<accession>A0A1Z5TBH3</accession>
<evidence type="ECO:0000256" key="1">
    <source>
        <dbReference type="SAM" id="MobiDB-lite"/>
    </source>
</evidence>
<feature type="domain" description="PhoD-like phosphatase" evidence="2">
    <location>
        <begin position="13"/>
        <end position="56"/>
    </location>
</feature>
<keyword evidence="4" id="KW-1185">Reference proteome</keyword>
<evidence type="ECO:0000313" key="3">
    <source>
        <dbReference type="EMBL" id="OTA33362.1"/>
    </source>
</evidence>
<feature type="region of interest" description="Disordered" evidence="1">
    <location>
        <begin position="266"/>
        <end position="484"/>
    </location>
</feature>
<feature type="compositionally biased region" description="Basic and acidic residues" evidence="1">
    <location>
        <begin position="435"/>
        <end position="460"/>
    </location>
</feature>
<name>A0A1Z5TBH3_HORWE</name>
<proteinExistence type="predicted"/>
<dbReference type="Proteomes" id="UP000194280">
    <property type="component" value="Unassembled WGS sequence"/>
</dbReference>
<dbReference type="PANTHER" id="PTHR46689:SF1">
    <property type="entry name" value="PHOD-LIKE PHOSPHATASE DOMAIN-CONTAINING PROTEIN"/>
    <property type="match status" value="1"/>
</dbReference>
<dbReference type="EMBL" id="MUNK01000076">
    <property type="protein sequence ID" value="OTA33362.1"/>
    <property type="molecule type" value="Genomic_DNA"/>
</dbReference>
<organism evidence="3 4">
    <name type="scientific">Hortaea werneckii EXF-2000</name>
    <dbReference type="NCBI Taxonomy" id="1157616"/>
    <lineage>
        <taxon>Eukaryota</taxon>
        <taxon>Fungi</taxon>
        <taxon>Dikarya</taxon>
        <taxon>Ascomycota</taxon>
        <taxon>Pezizomycotina</taxon>
        <taxon>Dothideomycetes</taxon>
        <taxon>Dothideomycetidae</taxon>
        <taxon>Mycosphaerellales</taxon>
        <taxon>Teratosphaeriaceae</taxon>
        <taxon>Hortaea</taxon>
    </lineage>
</organism>
<reference evidence="3 4" key="1">
    <citation type="submission" date="2017-01" db="EMBL/GenBank/DDBJ databases">
        <title>The recent genome duplication of the halophilic yeast Hortaea werneckii: insights from long-read sequencing.</title>
        <authorList>
            <person name="Sinha S."/>
            <person name="Flibotte S."/>
            <person name="Neira M."/>
            <person name="Lenassi M."/>
            <person name="Gostincar C."/>
            <person name="Stajich J.E."/>
            <person name="Nislow C.E."/>
        </authorList>
    </citation>
    <scope>NUCLEOTIDE SEQUENCE [LARGE SCALE GENOMIC DNA]</scope>
    <source>
        <strain evidence="3 4">EXF-2000</strain>
    </source>
</reference>
<feature type="region of interest" description="Disordered" evidence="1">
    <location>
        <begin position="51"/>
        <end position="209"/>
    </location>
</feature>
<evidence type="ECO:0000313" key="4">
    <source>
        <dbReference type="Proteomes" id="UP000194280"/>
    </source>
</evidence>
<feature type="compositionally biased region" description="Basic residues" evidence="1">
    <location>
        <begin position="96"/>
        <end position="107"/>
    </location>
</feature>